<dbReference type="InterPro" id="IPR052774">
    <property type="entry name" value="Celegans_DevNeuronal_Protein"/>
</dbReference>
<accession>A0A183DF01</accession>
<dbReference type="Gene3D" id="2.60.40.4100">
    <property type="entry name" value="Zona pellucida, ZP-C domain"/>
    <property type="match status" value="1"/>
</dbReference>
<dbReference type="PANTHER" id="PTHR47327:SF18">
    <property type="entry name" value="PAN DOMAIN PROTEIN"/>
    <property type="match status" value="1"/>
</dbReference>
<keyword evidence="1" id="KW-1015">Disulfide bond</keyword>
<protein>
    <submittedName>
        <fullName evidence="5">ZP domain-containing protein</fullName>
    </submittedName>
</protein>
<organism evidence="5">
    <name type="scientific">Gongylonema pulchrum</name>
    <dbReference type="NCBI Taxonomy" id="637853"/>
    <lineage>
        <taxon>Eukaryota</taxon>
        <taxon>Metazoa</taxon>
        <taxon>Ecdysozoa</taxon>
        <taxon>Nematoda</taxon>
        <taxon>Chromadorea</taxon>
        <taxon>Rhabditida</taxon>
        <taxon>Spirurina</taxon>
        <taxon>Spiruromorpha</taxon>
        <taxon>Spiruroidea</taxon>
        <taxon>Gongylonematidae</taxon>
        <taxon>Gongylonema</taxon>
    </lineage>
</organism>
<dbReference type="EMBL" id="UYRT01018641">
    <property type="protein sequence ID" value="VDK57861.1"/>
    <property type="molecule type" value="Genomic_DNA"/>
</dbReference>
<dbReference type="InterPro" id="IPR055355">
    <property type="entry name" value="ZP-C"/>
</dbReference>
<reference evidence="5" key="1">
    <citation type="submission" date="2016-06" db="UniProtKB">
        <authorList>
            <consortium name="WormBaseParasite"/>
        </authorList>
    </citation>
    <scope>IDENTIFICATION</scope>
</reference>
<dbReference type="Pfam" id="PF00100">
    <property type="entry name" value="Zona_pellucida"/>
    <property type="match status" value="1"/>
</dbReference>
<keyword evidence="4" id="KW-1185">Reference proteome</keyword>
<dbReference type="PROSITE" id="PS51034">
    <property type="entry name" value="ZP_2"/>
    <property type="match status" value="1"/>
</dbReference>
<dbReference type="AlphaFoldDB" id="A0A183DF01"/>
<feature type="domain" description="ZP" evidence="2">
    <location>
        <begin position="1"/>
        <end position="140"/>
    </location>
</feature>
<dbReference type="GO" id="GO:0009653">
    <property type="term" value="P:anatomical structure morphogenesis"/>
    <property type="evidence" value="ECO:0007669"/>
    <property type="project" value="TreeGrafter"/>
</dbReference>
<dbReference type="Proteomes" id="UP000271098">
    <property type="component" value="Unassembled WGS sequence"/>
</dbReference>
<evidence type="ECO:0000259" key="2">
    <source>
        <dbReference type="PROSITE" id="PS51034"/>
    </source>
</evidence>
<gene>
    <name evidence="3" type="ORF">GPUH_LOCUS7292</name>
</gene>
<dbReference type="WBParaSite" id="GPUH_0000730101-mRNA-1">
    <property type="protein sequence ID" value="GPUH_0000730101-mRNA-1"/>
    <property type="gene ID" value="GPUH_0000730101"/>
</dbReference>
<evidence type="ECO:0000256" key="1">
    <source>
        <dbReference type="ARBA" id="ARBA00023157"/>
    </source>
</evidence>
<dbReference type="PANTHER" id="PTHR47327">
    <property type="entry name" value="FI18240P1-RELATED"/>
    <property type="match status" value="1"/>
</dbReference>
<reference evidence="3 4" key="2">
    <citation type="submission" date="2018-11" db="EMBL/GenBank/DDBJ databases">
        <authorList>
            <consortium name="Pathogen Informatics"/>
        </authorList>
    </citation>
    <scope>NUCLEOTIDE SEQUENCE [LARGE SCALE GENOMIC DNA]</scope>
</reference>
<dbReference type="InterPro" id="IPR042235">
    <property type="entry name" value="ZP-C_dom"/>
</dbReference>
<dbReference type="OrthoDB" id="5775605at2759"/>
<sequence>MHRYVEEASSHSLDWSSASSTSEYVRLVILRDGQPVSTVAMGEELEMRWILVQDKISNVGLFLNRCIAERMDGSAPLPPPLTLIANGCVSNKVSRLLMHYPILPFDGGLTTKIKVFRFDGSRRVRILCSVDICFERCAPI</sequence>
<evidence type="ECO:0000313" key="3">
    <source>
        <dbReference type="EMBL" id="VDK57861.1"/>
    </source>
</evidence>
<proteinExistence type="predicted"/>
<dbReference type="InterPro" id="IPR001507">
    <property type="entry name" value="ZP_dom"/>
</dbReference>
<name>A0A183DF01_9BILA</name>
<evidence type="ECO:0000313" key="5">
    <source>
        <dbReference type="WBParaSite" id="GPUH_0000730101-mRNA-1"/>
    </source>
</evidence>
<evidence type="ECO:0000313" key="4">
    <source>
        <dbReference type="Proteomes" id="UP000271098"/>
    </source>
</evidence>